<accession>A0ABS2L7D1</accession>
<dbReference type="RefSeq" id="WP_205110108.1">
    <property type="nucleotide sequence ID" value="NZ_BAAAHT010000003.1"/>
</dbReference>
<dbReference type="PANTHER" id="PTHR43434">
    <property type="entry name" value="PHOSPHOGLYCOLATE PHOSPHATASE"/>
    <property type="match status" value="1"/>
</dbReference>
<gene>
    <name evidence="1" type="ORF">JOE66_002621</name>
</gene>
<evidence type="ECO:0000313" key="1">
    <source>
        <dbReference type="EMBL" id="MBM7472987.1"/>
    </source>
</evidence>
<reference evidence="1 2" key="1">
    <citation type="submission" date="2021-01" db="EMBL/GenBank/DDBJ databases">
        <title>Sequencing the genomes of 1000 actinobacteria strains.</title>
        <authorList>
            <person name="Klenk H.-P."/>
        </authorList>
    </citation>
    <scope>NUCLEOTIDE SEQUENCE [LARGE SCALE GENOMIC DNA]</scope>
    <source>
        <strain evidence="1 2">DSM 13057</strain>
    </source>
</reference>
<organism evidence="1 2">
    <name type="scientific">Subtercola frigoramans</name>
    <dbReference type="NCBI Taxonomy" id="120298"/>
    <lineage>
        <taxon>Bacteria</taxon>
        <taxon>Bacillati</taxon>
        <taxon>Actinomycetota</taxon>
        <taxon>Actinomycetes</taxon>
        <taxon>Micrococcales</taxon>
        <taxon>Microbacteriaceae</taxon>
        <taxon>Subtercola</taxon>
    </lineage>
</organism>
<dbReference type="SUPFAM" id="SSF56784">
    <property type="entry name" value="HAD-like"/>
    <property type="match status" value="1"/>
</dbReference>
<evidence type="ECO:0000313" key="2">
    <source>
        <dbReference type="Proteomes" id="UP000776164"/>
    </source>
</evidence>
<name>A0ABS2L7D1_9MICO</name>
<dbReference type="InterPro" id="IPR036412">
    <property type="entry name" value="HAD-like_sf"/>
</dbReference>
<protein>
    <submittedName>
        <fullName evidence="1">FMN phosphatase YigB (HAD superfamily)</fullName>
    </submittedName>
</protein>
<dbReference type="PANTHER" id="PTHR43434:SF1">
    <property type="entry name" value="PHOSPHOGLYCOLATE PHOSPHATASE"/>
    <property type="match status" value="1"/>
</dbReference>
<dbReference type="EMBL" id="JAFBBU010000001">
    <property type="protein sequence ID" value="MBM7472987.1"/>
    <property type="molecule type" value="Genomic_DNA"/>
</dbReference>
<keyword evidence="2" id="KW-1185">Reference proteome</keyword>
<dbReference type="InterPro" id="IPR023214">
    <property type="entry name" value="HAD_sf"/>
</dbReference>
<proteinExistence type="predicted"/>
<sequence length="278" mass="29144">MTTTSRILVLDFDGTVCLGDGPVFSYARLLDKSLGHEAIFEHHASEVQVPGEPDSGLPPHRHGLIRAAVGAYLDGSQGPARAESPMEGPRGGDVLPALLDALALVAGSADGYAAAERLARASGITDAELSAAYAGSRDELASGMIETYAPAGLGELLAGLPEQVHVVLVTNAPRNGVEQQLETLGLAGFFDELVTSAGKPAGMRAILEGLLEAHDLADSPQRLLSVGDIWRNDLEPAVALGCETALIERFAARDARPTYRAPLIEQLYPAITAWATSF</sequence>
<dbReference type="InterPro" id="IPR050155">
    <property type="entry name" value="HAD-like_hydrolase_sf"/>
</dbReference>
<comment type="caution">
    <text evidence="1">The sequence shown here is derived from an EMBL/GenBank/DDBJ whole genome shotgun (WGS) entry which is preliminary data.</text>
</comment>
<dbReference type="Proteomes" id="UP000776164">
    <property type="component" value="Unassembled WGS sequence"/>
</dbReference>
<dbReference type="Gene3D" id="3.40.50.1000">
    <property type="entry name" value="HAD superfamily/HAD-like"/>
    <property type="match status" value="1"/>
</dbReference>